<protein>
    <submittedName>
        <fullName evidence="1">Uncharacterized protein</fullName>
    </submittedName>
</protein>
<keyword evidence="2" id="KW-1185">Reference proteome</keyword>
<comment type="caution">
    <text evidence="1">The sequence shown here is derived from an EMBL/GenBank/DDBJ whole genome shotgun (WGS) entry which is preliminary data.</text>
</comment>
<gene>
    <name evidence="1" type="ORF">ROS62_28115</name>
</gene>
<dbReference type="Proteomes" id="UP001181313">
    <property type="component" value="Unassembled WGS sequence"/>
</dbReference>
<dbReference type="EMBL" id="JAVSGH010000056">
    <property type="protein sequence ID" value="MDT3728529.1"/>
    <property type="molecule type" value="Genomic_DNA"/>
</dbReference>
<evidence type="ECO:0000313" key="1">
    <source>
        <dbReference type="EMBL" id="MDT3728529.1"/>
    </source>
</evidence>
<dbReference type="RefSeq" id="WP_093547516.1">
    <property type="nucleotide sequence ID" value="NZ_JAVSGH010000056.1"/>
</dbReference>
<organism evidence="1 2">
    <name type="scientific">Streptomyces althioticus subsp. attaecolombicae</name>
    <dbReference type="NCBI Taxonomy" id="3075534"/>
    <lineage>
        <taxon>Bacteria</taxon>
        <taxon>Bacillati</taxon>
        <taxon>Actinomycetota</taxon>
        <taxon>Actinomycetes</taxon>
        <taxon>Kitasatosporales</taxon>
        <taxon>Streptomycetaceae</taxon>
        <taxon>Streptomyces</taxon>
        <taxon>Streptomyces althioticus group</taxon>
    </lineage>
</organism>
<sequence>MVDDQVPVGARLKSRKKITLSFDEWNVWYMSRTDEQVSALDRPEAPRLLEDNYSVTNRLA</sequence>
<evidence type="ECO:0000313" key="2">
    <source>
        <dbReference type="Proteomes" id="UP001181313"/>
    </source>
</evidence>
<name>A0ABU3I9Q6_9ACTN</name>
<proteinExistence type="predicted"/>
<accession>A0ABU3I9Q6</accession>
<reference evidence="1" key="1">
    <citation type="submission" date="2024-05" db="EMBL/GenBank/DDBJ databases">
        <title>30 novel species of actinomycetes from the DSMZ collection.</title>
        <authorList>
            <person name="Nouioui I."/>
        </authorList>
    </citation>
    <scope>NUCLEOTIDE SEQUENCE</scope>
    <source>
        <strain evidence="1">DSM 41972</strain>
    </source>
</reference>
<dbReference type="Gene3D" id="3.20.20.80">
    <property type="entry name" value="Glycosidases"/>
    <property type="match status" value="1"/>
</dbReference>